<reference evidence="2" key="1">
    <citation type="submission" date="2022-11" db="EMBL/GenBank/DDBJ databases">
        <authorList>
            <person name="Petersen C."/>
        </authorList>
    </citation>
    <scope>NUCLEOTIDE SEQUENCE</scope>
    <source>
        <strain evidence="2">IBT 29864</strain>
    </source>
</reference>
<dbReference type="RefSeq" id="XP_056559892.1">
    <property type="nucleotide sequence ID" value="XM_056693163.1"/>
</dbReference>
<dbReference type="GeneID" id="81432340"/>
<dbReference type="PANTHER" id="PTHR11188">
    <property type="entry name" value="ARRESTIN DOMAIN CONTAINING PROTEIN"/>
    <property type="match status" value="1"/>
</dbReference>
<keyword evidence="3" id="KW-1185">Reference proteome</keyword>
<name>A0A9X0B5Q6_9EURO</name>
<organism evidence="2 3">
    <name type="scientific">Penicillium cataractarum</name>
    <dbReference type="NCBI Taxonomy" id="2100454"/>
    <lineage>
        <taxon>Eukaryota</taxon>
        <taxon>Fungi</taxon>
        <taxon>Dikarya</taxon>
        <taxon>Ascomycota</taxon>
        <taxon>Pezizomycotina</taxon>
        <taxon>Eurotiomycetes</taxon>
        <taxon>Eurotiomycetidae</taxon>
        <taxon>Eurotiales</taxon>
        <taxon>Aspergillaceae</taxon>
        <taxon>Penicillium</taxon>
    </lineage>
</organism>
<sequence length="129" mass="14376">MSATIFLDSRHTHYTNLDFLSGKVVLHLPTETAIGGIQVKLEGVSRTRLSGLRHPHHVNSDKKRTELEVHKILYKVATVFPTPGVMQTGSPATSYTFAPGSYEYPFNFKVSCLDFTSADIFLGEYLTLD</sequence>
<dbReference type="PANTHER" id="PTHR11188:SF166">
    <property type="entry name" value="ARRESTIN (OR S-ANTIGEN), N-TERMINAL DOMAIN PROTEIN (AFU_ORTHOLOGUE AFUA_7G02050)"/>
    <property type="match status" value="1"/>
</dbReference>
<dbReference type="AlphaFoldDB" id="A0A9X0B5Q6"/>
<accession>A0A9X0B5Q6</accession>
<proteinExistence type="predicted"/>
<reference evidence="2" key="2">
    <citation type="journal article" date="2023" name="IMA Fungus">
        <title>Comparative genomic study of the Penicillium genus elucidates a diverse pangenome and 15 lateral gene transfer events.</title>
        <authorList>
            <person name="Petersen C."/>
            <person name="Sorensen T."/>
            <person name="Nielsen M.R."/>
            <person name="Sondergaard T.E."/>
            <person name="Sorensen J.L."/>
            <person name="Fitzpatrick D.A."/>
            <person name="Frisvad J.C."/>
            <person name="Nielsen K.L."/>
        </authorList>
    </citation>
    <scope>NUCLEOTIDE SEQUENCE</scope>
    <source>
        <strain evidence="2">IBT 29864</strain>
    </source>
</reference>
<comment type="caution">
    <text evidence="2">The sequence shown here is derived from an EMBL/GenBank/DDBJ whole genome shotgun (WGS) entry which is preliminary data.</text>
</comment>
<dbReference type="InterPro" id="IPR050357">
    <property type="entry name" value="Arrestin_domain-protein"/>
</dbReference>
<gene>
    <name evidence="2" type="ORF">N7496_000232</name>
</gene>
<evidence type="ECO:0000313" key="3">
    <source>
        <dbReference type="Proteomes" id="UP001147782"/>
    </source>
</evidence>
<dbReference type="Gene3D" id="2.60.40.640">
    <property type="match status" value="1"/>
</dbReference>
<feature type="domain" description="Arrestin-like N-terminal" evidence="1">
    <location>
        <begin position="4"/>
        <end position="110"/>
    </location>
</feature>
<dbReference type="GO" id="GO:0005829">
    <property type="term" value="C:cytosol"/>
    <property type="evidence" value="ECO:0007669"/>
    <property type="project" value="TreeGrafter"/>
</dbReference>
<dbReference type="InterPro" id="IPR011021">
    <property type="entry name" value="Arrestin-like_N"/>
</dbReference>
<dbReference type="EMBL" id="JAPZBS010000001">
    <property type="protein sequence ID" value="KAJ5389164.1"/>
    <property type="molecule type" value="Genomic_DNA"/>
</dbReference>
<dbReference type="OrthoDB" id="3365616at2759"/>
<dbReference type="Proteomes" id="UP001147782">
    <property type="component" value="Unassembled WGS sequence"/>
</dbReference>
<dbReference type="Pfam" id="PF00339">
    <property type="entry name" value="Arrestin_N"/>
    <property type="match status" value="1"/>
</dbReference>
<dbReference type="GO" id="GO:0030674">
    <property type="term" value="F:protein-macromolecule adaptor activity"/>
    <property type="evidence" value="ECO:0007669"/>
    <property type="project" value="TreeGrafter"/>
</dbReference>
<dbReference type="CDD" id="cd22952">
    <property type="entry name" value="ART10-like"/>
    <property type="match status" value="1"/>
</dbReference>
<evidence type="ECO:0000313" key="2">
    <source>
        <dbReference type="EMBL" id="KAJ5389164.1"/>
    </source>
</evidence>
<protein>
    <recommendedName>
        <fullName evidence="1">Arrestin-like N-terminal domain-containing protein</fullName>
    </recommendedName>
</protein>
<dbReference type="GO" id="GO:0005886">
    <property type="term" value="C:plasma membrane"/>
    <property type="evidence" value="ECO:0007669"/>
    <property type="project" value="TreeGrafter"/>
</dbReference>
<evidence type="ECO:0000259" key="1">
    <source>
        <dbReference type="Pfam" id="PF00339"/>
    </source>
</evidence>
<dbReference type="InterPro" id="IPR014752">
    <property type="entry name" value="Arrestin-like_C"/>
</dbReference>
<dbReference type="GO" id="GO:0070086">
    <property type="term" value="P:ubiquitin-dependent endocytosis"/>
    <property type="evidence" value="ECO:0007669"/>
    <property type="project" value="TreeGrafter"/>
</dbReference>
<dbReference type="GO" id="GO:0031625">
    <property type="term" value="F:ubiquitin protein ligase binding"/>
    <property type="evidence" value="ECO:0007669"/>
    <property type="project" value="TreeGrafter"/>
</dbReference>